<evidence type="ECO:0000313" key="3">
    <source>
        <dbReference type="EMBL" id="KAJ8041171.1"/>
    </source>
</evidence>
<dbReference type="Pfam" id="PF12640">
    <property type="entry name" value="UPF0489"/>
    <property type="match status" value="1"/>
</dbReference>
<proteinExistence type="inferred from homology"/>
<organism evidence="3 4">
    <name type="scientific">Holothuria leucospilota</name>
    <name type="common">Black long sea cucumber</name>
    <name type="synonym">Mertensiothuria leucospilota</name>
    <dbReference type="NCBI Taxonomy" id="206669"/>
    <lineage>
        <taxon>Eukaryota</taxon>
        <taxon>Metazoa</taxon>
        <taxon>Echinodermata</taxon>
        <taxon>Eleutherozoa</taxon>
        <taxon>Echinozoa</taxon>
        <taxon>Holothuroidea</taxon>
        <taxon>Aspidochirotacea</taxon>
        <taxon>Aspidochirotida</taxon>
        <taxon>Holothuriidae</taxon>
        <taxon>Holothuria</taxon>
    </lineage>
</organism>
<protein>
    <submittedName>
        <fullName evidence="3">UPF0489 protein C5orf22</fullName>
    </submittedName>
</protein>
<name>A0A9Q1C9E8_HOLLE</name>
<dbReference type="PANTHER" id="PTHR13225">
    <property type="entry name" value="MISEXPRESSION SUPPRESSOR OF RAS 6"/>
    <property type="match status" value="1"/>
</dbReference>
<feature type="compositionally biased region" description="Low complexity" evidence="2">
    <location>
        <begin position="179"/>
        <end position="193"/>
    </location>
</feature>
<feature type="compositionally biased region" description="Polar residues" evidence="2">
    <location>
        <begin position="228"/>
        <end position="240"/>
    </location>
</feature>
<reference evidence="3" key="1">
    <citation type="submission" date="2021-10" db="EMBL/GenBank/DDBJ databases">
        <title>Tropical sea cucumber genome reveals ecological adaptation and Cuvierian tubules defense mechanism.</title>
        <authorList>
            <person name="Chen T."/>
        </authorList>
    </citation>
    <scope>NUCLEOTIDE SEQUENCE</scope>
    <source>
        <strain evidence="3">Nanhai2018</strain>
        <tissue evidence="3">Muscle</tissue>
    </source>
</reference>
<evidence type="ECO:0000256" key="1">
    <source>
        <dbReference type="ARBA" id="ARBA00007099"/>
    </source>
</evidence>
<comment type="similarity">
    <text evidence="1">Belongs to the UPF0489 family.</text>
</comment>
<gene>
    <name evidence="3" type="ORF">HOLleu_11910</name>
</gene>
<sequence>MAEIIPRKKRRLFSIIPVVVVEDHHEVLKHIYRALATRHLPFEGICMVHLDSHPDLQIPSKIPAQDVFNLEKLSCHLSIENWIIPPVFAGHINRLVWMKPPWADQLPEGHRRVVVGEHKTHKTIRINWPDEYYLSDVMYAAEDDMINCKQLDVNIITVKYRTNHEYSKFQTQEQSNRLSYSSEQCEQELQSSSPKTKDSVHSFRNDPVSDKVDTIDKDQAADSKSLLPDTNSKNENEGDNLNSDVVSVIQEAVSCSEAFILDIDLDFFSTQNPFKLEYTPEQYAVLKELYHFEAPKDGSREEVDRSQSKRDKQLKDLHRALAWCLNEKTDNVGNTEKLSDRWLKMQGLIEDLKASSKETLNGELIHMAGETTCDDEDDLPHHVSTEEEIAALVKQVKVILSMQPKPIMVTIARSSEDDYCPKGQVNKIQELVVTMLKELYGEIEIKLDYELKSDVSQKESSNESNIPTS</sequence>
<evidence type="ECO:0000313" key="4">
    <source>
        <dbReference type="Proteomes" id="UP001152320"/>
    </source>
</evidence>
<comment type="caution">
    <text evidence="3">The sequence shown here is derived from an EMBL/GenBank/DDBJ whole genome shotgun (WGS) entry which is preliminary data.</text>
</comment>
<evidence type="ECO:0000256" key="2">
    <source>
        <dbReference type="SAM" id="MobiDB-lite"/>
    </source>
</evidence>
<feature type="region of interest" description="Disordered" evidence="2">
    <location>
        <begin position="175"/>
        <end position="240"/>
    </location>
</feature>
<dbReference type="PANTHER" id="PTHR13225:SF3">
    <property type="entry name" value="UPF0489 PROTEIN C5ORF22"/>
    <property type="match status" value="1"/>
</dbReference>
<keyword evidence="4" id="KW-1185">Reference proteome</keyword>
<accession>A0A9Q1C9E8</accession>
<dbReference type="AlphaFoldDB" id="A0A9Q1C9E8"/>
<feature type="compositionally biased region" description="Basic and acidic residues" evidence="2">
    <location>
        <begin position="195"/>
        <end position="221"/>
    </location>
</feature>
<dbReference type="OrthoDB" id="418142at2759"/>
<dbReference type="EMBL" id="JAIZAY010000005">
    <property type="protein sequence ID" value="KAJ8041171.1"/>
    <property type="molecule type" value="Genomic_DNA"/>
</dbReference>
<dbReference type="InterPro" id="IPR024131">
    <property type="entry name" value="UPF0489"/>
</dbReference>
<dbReference type="Proteomes" id="UP001152320">
    <property type="component" value="Chromosome 5"/>
</dbReference>